<dbReference type="Pfam" id="PF12796">
    <property type="entry name" value="Ank_2"/>
    <property type="match status" value="3"/>
</dbReference>
<dbReference type="AlphaFoldDB" id="A0A8H6JKN8"/>
<evidence type="ECO:0000256" key="2">
    <source>
        <dbReference type="ARBA" id="ARBA00023043"/>
    </source>
</evidence>
<keyword evidence="5" id="KW-1185">Reference proteome</keyword>
<dbReference type="PROSITE" id="PS50297">
    <property type="entry name" value="ANK_REP_REGION"/>
    <property type="match status" value="4"/>
</dbReference>
<dbReference type="InterPro" id="IPR036770">
    <property type="entry name" value="Ankyrin_rpt-contain_sf"/>
</dbReference>
<dbReference type="SMART" id="SM00248">
    <property type="entry name" value="ANK"/>
    <property type="match status" value="7"/>
</dbReference>
<sequence length="353" mass="38526">MILGRGVDVNAQGGRFGSAIQAASFHGHQRIVQLLLDSGADINAQRGSFGNPLWAASYVGCHKTVQLLLDLGADINAQSGAEHIALRCASIRGHQEIVKLLIDRGADVNAQHGSALRAILARQVLLTELTPHWNIIGQLLDRGADVTVKNHMDETPLHITYSNFHIPTHMRKLLGKFLVEKGADLTAPDKHGWTPLHCASLYCGMNVIKGFLEISEGMKPTGEVGSTPLRAVPPNYDVDVLRRANAEDQGEDASQHAELDQTIRLIRPSSYLLLDLPDKTGRTPLFYAAKKGDHRVVEMALHDSNALNRKDFYGITPLLAAARKGHTAVVTLLLSNKATEVHSRDCLGRTPLW</sequence>
<feature type="repeat" description="ANK" evidence="3">
    <location>
        <begin position="280"/>
        <end position="312"/>
    </location>
</feature>
<feature type="repeat" description="ANK" evidence="3">
    <location>
        <begin position="81"/>
        <end position="113"/>
    </location>
</feature>
<keyword evidence="2 3" id="KW-0040">ANK repeat</keyword>
<feature type="repeat" description="ANK" evidence="3">
    <location>
        <begin position="15"/>
        <end position="47"/>
    </location>
</feature>
<accession>A0A8H6JKN8</accession>
<protein>
    <submittedName>
        <fullName evidence="4">Ankyrin repeat protein</fullName>
    </submittedName>
</protein>
<evidence type="ECO:0000256" key="1">
    <source>
        <dbReference type="ARBA" id="ARBA00022737"/>
    </source>
</evidence>
<dbReference type="Gene3D" id="1.25.40.20">
    <property type="entry name" value="Ankyrin repeat-containing domain"/>
    <property type="match status" value="2"/>
</dbReference>
<evidence type="ECO:0000256" key="3">
    <source>
        <dbReference type="PROSITE-ProRule" id="PRU00023"/>
    </source>
</evidence>
<organism evidence="4 5">
    <name type="scientific">Colletotrichum plurivorum</name>
    <dbReference type="NCBI Taxonomy" id="2175906"/>
    <lineage>
        <taxon>Eukaryota</taxon>
        <taxon>Fungi</taxon>
        <taxon>Dikarya</taxon>
        <taxon>Ascomycota</taxon>
        <taxon>Pezizomycotina</taxon>
        <taxon>Sordariomycetes</taxon>
        <taxon>Hypocreomycetidae</taxon>
        <taxon>Glomerellales</taxon>
        <taxon>Glomerellaceae</taxon>
        <taxon>Colletotrichum</taxon>
        <taxon>Colletotrichum orchidearum species complex</taxon>
    </lineage>
</organism>
<evidence type="ECO:0000313" key="4">
    <source>
        <dbReference type="EMBL" id="KAF6814750.1"/>
    </source>
</evidence>
<feature type="repeat" description="ANK" evidence="3">
    <location>
        <begin position="152"/>
        <end position="190"/>
    </location>
</feature>
<gene>
    <name evidence="4" type="ORF">CPLU01_14334</name>
</gene>
<keyword evidence="1" id="KW-0677">Repeat</keyword>
<dbReference type="PROSITE" id="PS50088">
    <property type="entry name" value="ANK_REPEAT"/>
    <property type="match status" value="5"/>
</dbReference>
<reference evidence="4" key="1">
    <citation type="journal article" date="2020" name="Phytopathology">
        <title>Genome Sequence Resources of Colletotrichum truncatum, C. plurivorum, C. musicola, and C. sojae: Four Species Pathogenic to Soybean (Glycine max).</title>
        <authorList>
            <person name="Rogerio F."/>
            <person name="Boufleur T.R."/>
            <person name="Ciampi-Guillardi M."/>
            <person name="Sukno S.A."/>
            <person name="Thon M.R."/>
            <person name="Massola Junior N.S."/>
            <person name="Baroncelli R."/>
        </authorList>
    </citation>
    <scope>NUCLEOTIDE SEQUENCE</scope>
    <source>
        <strain evidence="4">LFN00145</strain>
    </source>
</reference>
<dbReference type="EMBL" id="WIGO01000374">
    <property type="protein sequence ID" value="KAF6814750.1"/>
    <property type="molecule type" value="Genomic_DNA"/>
</dbReference>
<dbReference type="Proteomes" id="UP000654918">
    <property type="component" value="Unassembled WGS sequence"/>
</dbReference>
<dbReference type="SUPFAM" id="SSF48403">
    <property type="entry name" value="Ankyrin repeat"/>
    <property type="match status" value="1"/>
</dbReference>
<dbReference type="PANTHER" id="PTHR24171">
    <property type="entry name" value="ANKYRIN REPEAT DOMAIN-CONTAINING PROTEIN 39-RELATED"/>
    <property type="match status" value="1"/>
</dbReference>
<proteinExistence type="predicted"/>
<comment type="caution">
    <text evidence="4">The sequence shown here is derived from an EMBL/GenBank/DDBJ whole genome shotgun (WGS) entry which is preliminary data.</text>
</comment>
<feature type="repeat" description="ANK" evidence="3">
    <location>
        <begin position="313"/>
        <end position="338"/>
    </location>
</feature>
<dbReference type="InterPro" id="IPR002110">
    <property type="entry name" value="Ankyrin_rpt"/>
</dbReference>
<name>A0A8H6JKN8_9PEZI</name>
<evidence type="ECO:0000313" key="5">
    <source>
        <dbReference type="Proteomes" id="UP000654918"/>
    </source>
</evidence>